<organism evidence="7 8">
    <name type="scientific">Mixta tenebrionis</name>
    <dbReference type="NCBI Taxonomy" id="2562439"/>
    <lineage>
        <taxon>Bacteria</taxon>
        <taxon>Pseudomonadati</taxon>
        <taxon>Pseudomonadota</taxon>
        <taxon>Gammaproteobacteria</taxon>
        <taxon>Enterobacterales</taxon>
        <taxon>Erwiniaceae</taxon>
        <taxon>Mixta</taxon>
    </lineage>
</organism>
<evidence type="ECO:0000256" key="1">
    <source>
        <dbReference type="ARBA" id="ARBA00004196"/>
    </source>
</evidence>
<name>A0A506VDU8_9GAMM</name>
<keyword evidence="8" id="KW-1185">Reference proteome</keyword>
<keyword evidence="4" id="KW-0406">Ion transport</keyword>
<dbReference type="GO" id="GO:0030288">
    <property type="term" value="C:outer membrane-bounded periplasmic space"/>
    <property type="evidence" value="ECO:0007669"/>
    <property type="project" value="TreeGrafter"/>
</dbReference>
<reference evidence="7 8" key="1">
    <citation type="submission" date="2019-06" db="EMBL/GenBank/DDBJ databases">
        <authorList>
            <person name="Yang Y."/>
        </authorList>
    </citation>
    <scope>NUCLEOTIDE SEQUENCE [LARGE SCALE GENOMIC DNA]</scope>
    <source>
        <strain evidence="7 8">BIT-26</strain>
    </source>
</reference>
<dbReference type="GO" id="GO:1901678">
    <property type="term" value="P:iron coordination entity transport"/>
    <property type="evidence" value="ECO:0007669"/>
    <property type="project" value="UniProtKB-ARBA"/>
</dbReference>
<feature type="domain" description="Fe/B12 periplasmic-binding" evidence="6">
    <location>
        <begin position="33"/>
        <end position="291"/>
    </location>
</feature>
<dbReference type="EMBL" id="VHQI01000002">
    <property type="protein sequence ID" value="TPW43957.1"/>
    <property type="molecule type" value="Genomic_DNA"/>
</dbReference>
<proteinExistence type="inferred from homology"/>
<evidence type="ECO:0000313" key="8">
    <source>
        <dbReference type="Proteomes" id="UP000319523"/>
    </source>
</evidence>
<keyword evidence="4" id="KW-0408">Iron</keyword>
<dbReference type="PANTHER" id="PTHR30532:SF1">
    <property type="entry name" value="IRON(3+)-HYDROXAMATE-BINDING PROTEIN FHUD"/>
    <property type="match status" value="1"/>
</dbReference>
<evidence type="ECO:0000256" key="3">
    <source>
        <dbReference type="ARBA" id="ARBA00022448"/>
    </source>
</evidence>
<keyword evidence="5" id="KW-0732">Signal</keyword>
<dbReference type="PANTHER" id="PTHR30532">
    <property type="entry name" value="IRON III DICITRATE-BINDING PERIPLASMIC PROTEIN"/>
    <property type="match status" value="1"/>
</dbReference>
<dbReference type="SUPFAM" id="SSF53807">
    <property type="entry name" value="Helical backbone' metal receptor"/>
    <property type="match status" value="1"/>
</dbReference>
<dbReference type="PRINTS" id="PR01715">
    <property type="entry name" value="FERRIBNDNGPP"/>
</dbReference>
<comment type="subcellular location">
    <subcellularLocation>
        <location evidence="1">Cell envelope</location>
    </subcellularLocation>
</comment>
<dbReference type="InterPro" id="IPR002491">
    <property type="entry name" value="ABC_transptr_periplasmic_BD"/>
</dbReference>
<dbReference type="Proteomes" id="UP000319523">
    <property type="component" value="Unassembled WGS sequence"/>
</dbReference>
<comment type="caution">
    <text evidence="7">The sequence shown here is derived from an EMBL/GenBank/DDBJ whole genome shotgun (WGS) entry which is preliminary data.</text>
</comment>
<dbReference type="InterPro" id="IPR051313">
    <property type="entry name" value="Bact_iron-sidero_bind"/>
</dbReference>
<dbReference type="AlphaFoldDB" id="A0A506VDU8"/>
<dbReference type="NCBIfam" id="NF007864">
    <property type="entry name" value="PRK10576.1"/>
    <property type="match status" value="1"/>
</dbReference>
<evidence type="ECO:0000256" key="4">
    <source>
        <dbReference type="ARBA" id="ARBA00022496"/>
    </source>
</evidence>
<dbReference type="RefSeq" id="WP_141175145.1">
    <property type="nucleotide sequence ID" value="NZ_JBHUFX010000032.1"/>
</dbReference>
<evidence type="ECO:0000259" key="6">
    <source>
        <dbReference type="PROSITE" id="PS50983"/>
    </source>
</evidence>
<dbReference type="Gene3D" id="3.40.50.1980">
    <property type="entry name" value="Nitrogenase molybdenum iron protein domain"/>
    <property type="match status" value="2"/>
</dbReference>
<dbReference type="PROSITE" id="PS50983">
    <property type="entry name" value="FE_B12_PBP"/>
    <property type="match status" value="1"/>
</dbReference>
<evidence type="ECO:0000256" key="5">
    <source>
        <dbReference type="ARBA" id="ARBA00022729"/>
    </source>
</evidence>
<dbReference type="CDD" id="cd01146">
    <property type="entry name" value="FhuD"/>
    <property type="match status" value="1"/>
</dbReference>
<keyword evidence="3" id="KW-0813">Transport</keyword>
<protein>
    <submittedName>
        <fullName evidence="7">Fe(3+)-hydroxamate ABC transporter substrate-binding protein FhuD</fullName>
    </submittedName>
</protein>
<gene>
    <name evidence="7" type="primary">fhuD</name>
    <name evidence="7" type="ORF">FKM52_05315</name>
</gene>
<keyword evidence="4" id="KW-0410">Iron transport</keyword>
<accession>A0A506VDU8</accession>
<evidence type="ECO:0000256" key="2">
    <source>
        <dbReference type="ARBA" id="ARBA00008814"/>
    </source>
</evidence>
<dbReference type="Pfam" id="PF01497">
    <property type="entry name" value="Peripla_BP_2"/>
    <property type="match status" value="1"/>
</dbReference>
<comment type="similarity">
    <text evidence="2">Belongs to the bacterial solute-binding protein 8 family.</text>
</comment>
<sequence length="291" mass="32295">MPAITRRQLLAAMALSPLLWQQGVRAETIDNRRIVALEWLPIELMMALGVVPMAAAELFNYRDWVGKPQLPASVIDVGLRTEPNMELLTQLRPSLILYSSGYGPSPARLARIAPCLGFAFNSGEGKPLTSARHSLMQLAQRIGKVPQAQAHLQQFASFISEMRARLAPWAAKPLLLMSLIDSRHVIVFGKGSLFLETLQELGLQSAWQGETNFWGSAVVGIERLASVRDAEAICFDHGDAALMAQVGATELWQSLPFVRQQRFRRVPTIWFYGATLSAMEFCRTLAHELEA</sequence>
<dbReference type="OrthoDB" id="6160519at2"/>
<evidence type="ECO:0000313" key="7">
    <source>
        <dbReference type="EMBL" id="TPW43957.1"/>
    </source>
</evidence>